<name>A0A9P5PEJ7_9AGAR</name>
<evidence type="ECO:0000313" key="1">
    <source>
        <dbReference type="EMBL" id="KAF9060725.1"/>
    </source>
</evidence>
<organism evidence="1 2">
    <name type="scientific">Rhodocollybia butyracea</name>
    <dbReference type="NCBI Taxonomy" id="206335"/>
    <lineage>
        <taxon>Eukaryota</taxon>
        <taxon>Fungi</taxon>
        <taxon>Dikarya</taxon>
        <taxon>Basidiomycota</taxon>
        <taxon>Agaricomycotina</taxon>
        <taxon>Agaricomycetes</taxon>
        <taxon>Agaricomycetidae</taxon>
        <taxon>Agaricales</taxon>
        <taxon>Marasmiineae</taxon>
        <taxon>Omphalotaceae</taxon>
        <taxon>Rhodocollybia</taxon>
    </lineage>
</organism>
<accession>A0A9P5PEJ7</accession>
<protein>
    <submittedName>
        <fullName evidence="1">Uncharacterized protein</fullName>
    </submittedName>
</protein>
<evidence type="ECO:0000313" key="2">
    <source>
        <dbReference type="Proteomes" id="UP000772434"/>
    </source>
</evidence>
<comment type="caution">
    <text evidence="1">The sequence shown here is derived from an EMBL/GenBank/DDBJ whole genome shotgun (WGS) entry which is preliminary data.</text>
</comment>
<keyword evidence="2" id="KW-1185">Reference proteome</keyword>
<gene>
    <name evidence="1" type="ORF">BDP27DRAFT_1339161</name>
</gene>
<dbReference type="AlphaFoldDB" id="A0A9P5PEJ7"/>
<sequence>MERQKISWRAPKLEENGGVVRKQHNLETSKARLKMDMAGSEKNRTGIRSKTCRTFTNNEIGTWNIRDIRDADCRCTKQCTKQSTCDWIIKKLRASGTTVVLRERNNTATSTLGSLSRFSGTMKVIVRYCPAFPHCGYRIALVLEQVRMVRGRG</sequence>
<proteinExistence type="predicted"/>
<reference evidence="1" key="1">
    <citation type="submission" date="2020-11" db="EMBL/GenBank/DDBJ databases">
        <authorList>
            <consortium name="DOE Joint Genome Institute"/>
            <person name="Ahrendt S."/>
            <person name="Riley R."/>
            <person name="Andreopoulos W."/>
            <person name="Labutti K."/>
            <person name="Pangilinan J."/>
            <person name="Ruiz-Duenas F.J."/>
            <person name="Barrasa J.M."/>
            <person name="Sanchez-Garcia M."/>
            <person name="Camarero S."/>
            <person name="Miyauchi S."/>
            <person name="Serrano A."/>
            <person name="Linde D."/>
            <person name="Babiker R."/>
            <person name="Drula E."/>
            <person name="Ayuso-Fernandez I."/>
            <person name="Pacheco R."/>
            <person name="Padilla G."/>
            <person name="Ferreira P."/>
            <person name="Barriuso J."/>
            <person name="Kellner H."/>
            <person name="Castanera R."/>
            <person name="Alfaro M."/>
            <person name="Ramirez L."/>
            <person name="Pisabarro A.G."/>
            <person name="Kuo A."/>
            <person name="Tritt A."/>
            <person name="Lipzen A."/>
            <person name="He G."/>
            <person name="Yan M."/>
            <person name="Ng V."/>
            <person name="Cullen D."/>
            <person name="Martin F."/>
            <person name="Rosso M.-N."/>
            <person name="Henrissat B."/>
            <person name="Hibbett D."/>
            <person name="Martinez A.T."/>
            <person name="Grigoriev I.V."/>
        </authorList>
    </citation>
    <scope>NUCLEOTIDE SEQUENCE</scope>
    <source>
        <strain evidence="1">AH 40177</strain>
    </source>
</reference>
<dbReference type="Proteomes" id="UP000772434">
    <property type="component" value="Unassembled WGS sequence"/>
</dbReference>
<dbReference type="EMBL" id="JADNRY010000230">
    <property type="protein sequence ID" value="KAF9060725.1"/>
    <property type="molecule type" value="Genomic_DNA"/>
</dbReference>